<sequence length="459" mass="48816">MKESIPHEKAPRMERFEADIARIPTSNLSLPFLPAPDTARPSVERTHLQKHLGRRTVVLLVLATFGGSMATIVPMSFTLALRLDQIAPGHEQYLGYMLGAGSAFSLLAAPLTGIFSDRTRSRWGRRRPYTVAGVTVGVAAIPLMASAPNVLLLGVGWVLSTVGWQTAMGSINNYQADNLPKFQRGRVAGLTSLARQIAPVAGIVLAGQVVVDPLWVFLLPATVGVLLVLGFVAFAPERHSLRLESTIPLSPKNVLRSFMFNPRQHPAFAWTWGGRFMFFLGLALTTSYSTFFYAQRLDMSVAEVSTVIAAISAGGIITSTVGAIGGGWLSDRAARRQPFILTATVIYAAGALVSAFSYSFVSLLAGSLITSLGIAVFVAVGQALVLDVLPHRETQAGRFTAITSSSQKIPSALAPALAPLLLSIATVDNSRNYTALYVAAGMLAVLGGIITLLGSRAET</sequence>
<evidence type="ECO:0000256" key="2">
    <source>
        <dbReference type="ARBA" id="ARBA00022692"/>
    </source>
</evidence>
<dbReference type="SUPFAM" id="SSF103473">
    <property type="entry name" value="MFS general substrate transporter"/>
    <property type="match status" value="1"/>
</dbReference>
<comment type="subcellular location">
    <subcellularLocation>
        <location evidence="1">Cell membrane</location>
        <topology evidence="1">Multi-pass membrane protein</topology>
    </subcellularLocation>
</comment>
<dbReference type="InterPro" id="IPR036259">
    <property type="entry name" value="MFS_trans_sf"/>
</dbReference>
<keyword evidence="4 5" id="KW-0472">Membrane</keyword>
<evidence type="ECO:0000313" key="8">
    <source>
        <dbReference type="Proteomes" id="UP001236806"/>
    </source>
</evidence>
<feature type="transmembrane region" description="Helical" evidence="5">
    <location>
        <begin position="306"/>
        <end position="327"/>
    </location>
</feature>
<dbReference type="Pfam" id="PF07690">
    <property type="entry name" value="MFS_1"/>
    <property type="match status" value="1"/>
</dbReference>
<feature type="transmembrane region" description="Helical" evidence="5">
    <location>
        <begin position="276"/>
        <end position="294"/>
    </location>
</feature>
<keyword evidence="8" id="KW-1185">Reference proteome</keyword>
<dbReference type="CDD" id="cd06174">
    <property type="entry name" value="MFS"/>
    <property type="match status" value="1"/>
</dbReference>
<feature type="transmembrane region" description="Helical" evidence="5">
    <location>
        <begin position="217"/>
        <end position="235"/>
    </location>
</feature>
<dbReference type="InterPro" id="IPR020846">
    <property type="entry name" value="MFS_dom"/>
</dbReference>
<proteinExistence type="predicted"/>
<organism evidence="7 8">
    <name type="scientific">Pseudarthrobacter siccitolerans</name>
    <dbReference type="NCBI Taxonomy" id="861266"/>
    <lineage>
        <taxon>Bacteria</taxon>
        <taxon>Bacillati</taxon>
        <taxon>Actinomycetota</taxon>
        <taxon>Actinomycetes</taxon>
        <taxon>Micrococcales</taxon>
        <taxon>Micrococcaceae</taxon>
        <taxon>Pseudarthrobacter</taxon>
    </lineage>
</organism>
<feature type="transmembrane region" description="Helical" evidence="5">
    <location>
        <begin position="367"/>
        <end position="389"/>
    </location>
</feature>
<accession>A0ABU0PMA1</accession>
<evidence type="ECO:0000256" key="4">
    <source>
        <dbReference type="ARBA" id="ARBA00023136"/>
    </source>
</evidence>
<feature type="transmembrane region" description="Helical" evidence="5">
    <location>
        <begin position="57"/>
        <end position="81"/>
    </location>
</feature>
<dbReference type="PROSITE" id="PS50850">
    <property type="entry name" value="MFS"/>
    <property type="match status" value="1"/>
</dbReference>
<reference evidence="7 8" key="1">
    <citation type="submission" date="2023-07" db="EMBL/GenBank/DDBJ databases">
        <title>Comparative genomics of wheat-associated soil bacteria to identify genetic determinants of phenazine resistance.</title>
        <authorList>
            <person name="Mouncey N."/>
        </authorList>
    </citation>
    <scope>NUCLEOTIDE SEQUENCE [LARGE SCALE GENOMIC DNA]</scope>
    <source>
        <strain evidence="7 8">W1I3</strain>
    </source>
</reference>
<evidence type="ECO:0000256" key="3">
    <source>
        <dbReference type="ARBA" id="ARBA00022989"/>
    </source>
</evidence>
<dbReference type="InterPro" id="IPR011701">
    <property type="entry name" value="MFS"/>
</dbReference>
<feature type="transmembrane region" description="Helical" evidence="5">
    <location>
        <begin position="93"/>
        <end position="116"/>
    </location>
</feature>
<evidence type="ECO:0000256" key="1">
    <source>
        <dbReference type="ARBA" id="ARBA00004651"/>
    </source>
</evidence>
<dbReference type="Proteomes" id="UP001236806">
    <property type="component" value="Unassembled WGS sequence"/>
</dbReference>
<keyword evidence="2 5" id="KW-0812">Transmembrane</keyword>
<name>A0ABU0PMA1_9MICC</name>
<feature type="transmembrane region" description="Helical" evidence="5">
    <location>
        <begin position="192"/>
        <end position="211"/>
    </location>
</feature>
<dbReference type="EMBL" id="JAUSXB010000001">
    <property type="protein sequence ID" value="MDQ0675100.1"/>
    <property type="molecule type" value="Genomic_DNA"/>
</dbReference>
<feature type="transmembrane region" description="Helical" evidence="5">
    <location>
        <begin position="339"/>
        <end position="361"/>
    </location>
</feature>
<evidence type="ECO:0000256" key="5">
    <source>
        <dbReference type="SAM" id="Phobius"/>
    </source>
</evidence>
<comment type="caution">
    <text evidence="7">The sequence shown here is derived from an EMBL/GenBank/DDBJ whole genome shotgun (WGS) entry which is preliminary data.</text>
</comment>
<feature type="domain" description="Major facilitator superfamily (MFS) profile" evidence="6">
    <location>
        <begin position="56"/>
        <end position="459"/>
    </location>
</feature>
<evidence type="ECO:0000259" key="6">
    <source>
        <dbReference type="PROSITE" id="PS50850"/>
    </source>
</evidence>
<dbReference type="PANTHER" id="PTHR23528">
    <property type="match status" value="1"/>
</dbReference>
<dbReference type="Gene3D" id="1.20.1250.20">
    <property type="entry name" value="MFS general substrate transporter like domains"/>
    <property type="match status" value="2"/>
</dbReference>
<gene>
    <name evidence="7" type="ORF">QFZ36_002661</name>
</gene>
<dbReference type="PANTHER" id="PTHR23528:SF1">
    <property type="entry name" value="MAJOR FACILITATOR SUPERFAMILY (MFS) PROFILE DOMAIN-CONTAINING PROTEIN"/>
    <property type="match status" value="1"/>
</dbReference>
<protein>
    <submittedName>
        <fullName evidence="7">MFS family permease</fullName>
    </submittedName>
</protein>
<dbReference type="RefSeq" id="WP_306637139.1">
    <property type="nucleotide sequence ID" value="NZ_JAUSXB010000001.1"/>
</dbReference>
<feature type="transmembrane region" description="Helical" evidence="5">
    <location>
        <begin position="433"/>
        <end position="453"/>
    </location>
</feature>
<evidence type="ECO:0000313" key="7">
    <source>
        <dbReference type="EMBL" id="MDQ0675100.1"/>
    </source>
</evidence>
<keyword evidence="3 5" id="KW-1133">Transmembrane helix</keyword>